<dbReference type="EMBL" id="MCFA01000115">
    <property type="protein sequence ID" value="ORY06650.1"/>
    <property type="molecule type" value="Genomic_DNA"/>
</dbReference>
<dbReference type="STRING" id="1231657.A0A1Y1Z8Q0"/>
<keyword evidence="3" id="KW-1185">Reference proteome</keyword>
<dbReference type="AlphaFoldDB" id="A0A1Y1Z8Q0"/>
<accession>A0A1Y1Z8Q0</accession>
<feature type="compositionally biased region" description="Low complexity" evidence="1">
    <location>
        <begin position="279"/>
        <end position="297"/>
    </location>
</feature>
<reference evidence="2 3" key="1">
    <citation type="submission" date="2016-07" db="EMBL/GenBank/DDBJ databases">
        <title>Pervasive Adenine N6-methylation of Active Genes in Fungi.</title>
        <authorList>
            <consortium name="DOE Joint Genome Institute"/>
            <person name="Mondo S.J."/>
            <person name="Dannebaum R.O."/>
            <person name="Kuo R.C."/>
            <person name="Labutti K."/>
            <person name="Haridas S."/>
            <person name="Kuo A."/>
            <person name="Salamov A."/>
            <person name="Ahrendt S.R."/>
            <person name="Lipzen A."/>
            <person name="Sullivan W."/>
            <person name="Andreopoulos W.B."/>
            <person name="Clum A."/>
            <person name="Lindquist E."/>
            <person name="Daum C."/>
            <person name="Ramamoorthy G.K."/>
            <person name="Gryganskyi A."/>
            <person name="Culley D."/>
            <person name="Magnuson J.K."/>
            <person name="James T.Y."/>
            <person name="O'Malley M.A."/>
            <person name="Stajich J.E."/>
            <person name="Spatafora J.W."/>
            <person name="Visel A."/>
            <person name="Grigoriev I.V."/>
        </authorList>
    </citation>
    <scope>NUCLEOTIDE SEQUENCE [LARGE SCALE GENOMIC DNA]</scope>
    <source>
        <strain evidence="2 3">CBS 115471</strain>
    </source>
</reference>
<proteinExistence type="predicted"/>
<gene>
    <name evidence="2" type="ORF">BCR34DRAFT_666554</name>
</gene>
<sequence>MSAYRVEELLAIRDSVSESAVSLDKFADEDVIKEHVLRPSASANLIGLGAAPSAAPGVAAVTAGKKPSPSPSVKRGKAERLLKEHGSPPGLRVTAGGRIVPSDLPPLGSARFTSNGLKAQPPSTVTLNNSLPGQAQLDLSSLPQNIQFIGGQPVLCLGDHVFQIPTLPQTQNTFGTFVPTITPSVQPATGVTMSTLAITYPGVGAASQSPNSWEGLDLPGLKQRHQFKKAELRSLEQQEVIEGPKNDDVWRQRIVAVKKALVTEIDAMRKTIKVKEGNPTTSSDSASSQPSFFQPPSAVVPTMGNPSFAPTPMGGQVVGPMYPTIPPTGQPIHQYGYAQANAVQLPSGSYPPSGHQPSPNAVRRSHAVAIKPPQGDPKKPSTLNPKSPTYEPTAKFVQPTPFSAKGPTPRSSGEEKSLKQKPSMSSIDTTDFFPTNTHEHSTTRTAPGEQSSRENVMPSTPRVPSTPQKLWGPDPWNPPSRGRYQQLPSRGSNQQLPSGGSMTNLSGATFGASPAPTKNFGTLATGSRRGVPPGSAMESSGGGLWPLTDNPTNHTFSTYQEGFQAGLNHLGLPDNIDVLCGYLEGLGLFLKGGNSRSPSFVSFPASGTLPRQSSKRGQTELDSGISLAFRLQPSPFGAKENLQSAQLPAKEYGTQLEASVRAFARTPGNNDFLKGPNWVPNLDGAMDDLADQPAKEALDESVETEASCFGKSKAKEASSPAKTSSPGKKAESPAKSPAKASLENVSRTGREKWHRRFAIIKRVEDQQVQETMERQSGHRRRSTKPNKTGVDPSAFGG</sequence>
<evidence type="ECO:0000256" key="1">
    <source>
        <dbReference type="SAM" id="MobiDB-lite"/>
    </source>
</evidence>
<organism evidence="2 3">
    <name type="scientific">Clohesyomyces aquaticus</name>
    <dbReference type="NCBI Taxonomy" id="1231657"/>
    <lineage>
        <taxon>Eukaryota</taxon>
        <taxon>Fungi</taxon>
        <taxon>Dikarya</taxon>
        <taxon>Ascomycota</taxon>
        <taxon>Pezizomycotina</taxon>
        <taxon>Dothideomycetes</taxon>
        <taxon>Pleosporomycetidae</taxon>
        <taxon>Pleosporales</taxon>
        <taxon>Lindgomycetaceae</taxon>
        <taxon>Clohesyomyces</taxon>
    </lineage>
</organism>
<feature type="region of interest" description="Disordered" evidence="1">
    <location>
        <begin position="694"/>
        <end position="797"/>
    </location>
</feature>
<comment type="caution">
    <text evidence="2">The sequence shown here is derived from an EMBL/GenBank/DDBJ whole genome shotgun (WGS) entry which is preliminary data.</text>
</comment>
<feature type="compositionally biased region" description="Polar residues" evidence="1">
    <location>
        <begin position="486"/>
        <end position="507"/>
    </location>
</feature>
<evidence type="ECO:0000313" key="3">
    <source>
        <dbReference type="Proteomes" id="UP000193144"/>
    </source>
</evidence>
<dbReference type="Proteomes" id="UP000193144">
    <property type="component" value="Unassembled WGS sequence"/>
</dbReference>
<feature type="compositionally biased region" description="Polar residues" evidence="1">
    <location>
        <begin position="443"/>
        <end position="468"/>
    </location>
</feature>
<feature type="region of interest" description="Disordered" evidence="1">
    <location>
        <begin position="344"/>
        <end position="540"/>
    </location>
</feature>
<protein>
    <submittedName>
        <fullName evidence="2">Uncharacterized protein</fullName>
    </submittedName>
</protein>
<dbReference type="OrthoDB" id="30417at2759"/>
<feature type="compositionally biased region" description="Low complexity" evidence="1">
    <location>
        <begin position="717"/>
        <end position="741"/>
    </location>
</feature>
<feature type="compositionally biased region" description="Basic and acidic residues" evidence="1">
    <location>
        <begin position="761"/>
        <end position="776"/>
    </location>
</feature>
<feature type="region of interest" description="Disordered" evidence="1">
    <location>
        <begin position="273"/>
        <end position="312"/>
    </location>
</feature>
<name>A0A1Y1Z8Q0_9PLEO</name>
<evidence type="ECO:0000313" key="2">
    <source>
        <dbReference type="EMBL" id="ORY06650.1"/>
    </source>
</evidence>
<feature type="compositionally biased region" description="Polar residues" evidence="1">
    <location>
        <begin position="420"/>
        <end position="436"/>
    </location>
</feature>